<dbReference type="InterPro" id="IPR025943">
    <property type="entry name" value="Sigma_54_int_dom_ATP-bd_2"/>
</dbReference>
<dbReference type="EMBL" id="FUXM01000006">
    <property type="protein sequence ID" value="SJZ74893.1"/>
    <property type="molecule type" value="Genomic_DNA"/>
</dbReference>
<keyword evidence="4" id="KW-0238">DNA-binding</keyword>
<dbReference type="PROSITE" id="PS00676">
    <property type="entry name" value="SIGMA54_INTERACT_2"/>
    <property type="match status" value="1"/>
</dbReference>
<dbReference type="SMART" id="SM00091">
    <property type="entry name" value="PAS"/>
    <property type="match status" value="1"/>
</dbReference>
<dbReference type="PANTHER" id="PTHR32071">
    <property type="entry name" value="TRANSCRIPTIONAL REGULATORY PROTEIN"/>
    <property type="match status" value="1"/>
</dbReference>
<dbReference type="Pfam" id="PF02954">
    <property type="entry name" value="HTH_8"/>
    <property type="match status" value="1"/>
</dbReference>
<organism evidence="9 10">
    <name type="scientific">Carboxydocella sporoproducens DSM 16521</name>
    <dbReference type="NCBI Taxonomy" id="1121270"/>
    <lineage>
        <taxon>Bacteria</taxon>
        <taxon>Bacillati</taxon>
        <taxon>Bacillota</taxon>
        <taxon>Clostridia</taxon>
        <taxon>Eubacteriales</taxon>
        <taxon>Clostridiales Family XVI. Incertae Sedis</taxon>
        <taxon>Carboxydocella</taxon>
    </lineage>
</organism>
<dbReference type="GO" id="GO:0005524">
    <property type="term" value="F:ATP binding"/>
    <property type="evidence" value="ECO:0007669"/>
    <property type="project" value="UniProtKB-KW"/>
</dbReference>
<keyword evidence="3" id="KW-0805">Transcription regulation</keyword>
<keyword evidence="10" id="KW-1185">Reference proteome</keyword>
<dbReference type="InterPro" id="IPR058031">
    <property type="entry name" value="AAA_lid_NorR"/>
</dbReference>
<dbReference type="InterPro" id="IPR029016">
    <property type="entry name" value="GAF-like_dom_sf"/>
</dbReference>
<dbReference type="InterPro" id="IPR027417">
    <property type="entry name" value="P-loop_NTPase"/>
</dbReference>
<evidence type="ECO:0000256" key="2">
    <source>
        <dbReference type="ARBA" id="ARBA00022840"/>
    </source>
</evidence>
<reference evidence="10" key="1">
    <citation type="submission" date="2017-02" db="EMBL/GenBank/DDBJ databases">
        <authorList>
            <person name="Varghese N."/>
            <person name="Submissions S."/>
        </authorList>
    </citation>
    <scope>NUCLEOTIDE SEQUENCE [LARGE SCALE GENOMIC DNA]</scope>
    <source>
        <strain evidence="10">DSM 16521</strain>
    </source>
</reference>
<dbReference type="Gene3D" id="3.40.50.300">
    <property type="entry name" value="P-loop containing nucleotide triphosphate hydrolases"/>
    <property type="match status" value="1"/>
</dbReference>
<dbReference type="InterPro" id="IPR003593">
    <property type="entry name" value="AAA+_ATPase"/>
</dbReference>
<dbReference type="InterPro" id="IPR009057">
    <property type="entry name" value="Homeodomain-like_sf"/>
</dbReference>
<dbReference type="InterPro" id="IPR025944">
    <property type="entry name" value="Sigma_54_int_dom_CS"/>
</dbReference>
<dbReference type="PANTHER" id="PTHR32071:SF57">
    <property type="entry name" value="C4-DICARBOXYLATE TRANSPORT TRANSCRIPTIONAL REGULATORY PROTEIN DCTD"/>
    <property type="match status" value="1"/>
</dbReference>
<keyword evidence="1" id="KW-0547">Nucleotide-binding</keyword>
<evidence type="ECO:0000256" key="3">
    <source>
        <dbReference type="ARBA" id="ARBA00023015"/>
    </source>
</evidence>
<evidence type="ECO:0000256" key="4">
    <source>
        <dbReference type="ARBA" id="ARBA00023125"/>
    </source>
</evidence>
<dbReference type="SUPFAM" id="SSF55785">
    <property type="entry name" value="PYP-like sensor domain (PAS domain)"/>
    <property type="match status" value="1"/>
</dbReference>
<dbReference type="AlphaFoldDB" id="A0A1T4N6U2"/>
<dbReference type="GO" id="GO:0043565">
    <property type="term" value="F:sequence-specific DNA binding"/>
    <property type="evidence" value="ECO:0007669"/>
    <property type="project" value="InterPro"/>
</dbReference>
<dbReference type="InterPro" id="IPR025662">
    <property type="entry name" value="Sigma_54_int_dom_ATP-bd_1"/>
</dbReference>
<dbReference type="PROSITE" id="PS00688">
    <property type="entry name" value="SIGMA54_INTERACT_3"/>
    <property type="match status" value="1"/>
</dbReference>
<evidence type="ECO:0000256" key="6">
    <source>
        <dbReference type="ARBA" id="ARBA00023163"/>
    </source>
</evidence>
<dbReference type="PROSITE" id="PS50112">
    <property type="entry name" value="PAS"/>
    <property type="match status" value="1"/>
</dbReference>
<dbReference type="SMART" id="SM00382">
    <property type="entry name" value="AAA"/>
    <property type="match status" value="1"/>
</dbReference>
<dbReference type="Pfam" id="PF00158">
    <property type="entry name" value="Sigma54_activat"/>
    <property type="match status" value="1"/>
</dbReference>
<dbReference type="InterPro" id="IPR035965">
    <property type="entry name" value="PAS-like_dom_sf"/>
</dbReference>
<dbReference type="Gene3D" id="3.30.450.40">
    <property type="match status" value="1"/>
</dbReference>
<dbReference type="CDD" id="cd00009">
    <property type="entry name" value="AAA"/>
    <property type="match status" value="1"/>
</dbReference>
<gene>
    <name evidence="9" type="ORF">SAMN02745885_00817</name>
</gene>
<accession>A0A1T4N6U2</accession>
<evidence type="ECO:0000259" key="7">
    <source>
        <dbReference type="PROSITE" id="PS50045"/>
    </source>
</evidence>
<dbReference type="GO" id="GO:0006355">
    <property type="term" value="P:regulation of DNA-templated transcription"/>
    <property type="evidence" value="ECO:0007669"/>
    <property type="project" value="InterPro"/>
</dbReference>
<dbReference type="Gene3D" id="3.30.450.20">
    <property type="entry name" value="PAS domain"/>
    <property type="match status" value="1"/>
</dbReference>
<dbReference type="FunFam" id="1.10.8.60:FF:000014">
    <property type="entry name" value="DNA-binding transcriptional regulator NtrC"/>
    <property type="match status" value="1"/>
</dbReference>
<evidence type="ECO:0000313" key="10">
    <source>
        <dbReference type="Proteomes" id="UP000189933"/>
    </source>
</evidence>
<feature type="domain" description="Sigma-54 factor interaction" evidence="7">
    <location>
        <begin position="348"/>
        <end position="578"/>
    </location>
</feature>
<name>A0A1T4N6U2_9FIRM</name>
<dbReference type="SUPFAM" id="SSF55781">
    <property type="entry name" value="GAF domain-like"/>
    <property type="match status" value="1"/>
</dbReference>
<dbReference type="PROSITE" id="PS00675">
    <property type="entry name" value="SIGMA54_INTERACT_1"/>
    <property type="match status" value="1"/>
</dbReference>
<keyword evidence="6" id="KW-0804">Transcription</keyword>
<dbReference type="Gene3D" id="1.10.8.60">
    <property type="match status" value="1"/>
</dbReference>
<keyword evidence="2" id="KW-0067">ATP-binding</keyword>
<evidence type="ECO:0000313" key="9">
    <source>
        <dbReference type="EMBL" id="SJZ74893.1"/>
    </source>
</evidence>
<dbReference type="InterPro" id="IPR013767">
    <property type="entry name" value="PAS_fold"/>
</dbReference>
<protein>
    <submittedName>
        <fullName evidence="9">PAS domain S-box-containing protein</fullName>
    </submittedName>
</protein>
<dbReference type="SUPFAM" id="SSF52540">
    <property type="entry name" value="P-loop containing nucleoside triphosphate hydrolases"/>
    <property type="match status" value="1"/>
</dbReference>
<feature type="domain" description="PAS" evidence="8">
    <location>
        <begin position="226"/>
        <end position="264"/>
    </location>
</feature>
<dbReference type="RefSeq" id="WP_159071899.1">
    <property type="nucleotide sequence ID" value="NZ_FUXM01000006.1"/>
</dbReference>
<keyword evidence="5" id="KW-0010">Activator</keyword>
<dbReference type="Pfam" id="PF00989">
    <property type="entry name" value="PAS"/>
    <property type="match status" value="1"/>
</dbReference>
<dbReference type="Gene3D" id="1.10.10.60">
    <property type="entry name" value="Homeodomain-like"/>
    <property type="match status" value="1"/>
</dbReference>
<dbReference type="InterPro" id="IPR000014">
    <property type="entry name" value="PAS"/>
</dbReference>
<proteinExistence type="predicted"/>
<dbReference type="Pfam" id="PF25601">
    <property type="entry name" value="AAA_lid_14"/>
    <property type="match status" value="1"/>
</dbReference>
<dbReference type="PRINTS" id="PR01590">
    <property type="entry name" value="HTHFIS"/>
</dbReference>
<dbReference type="CDD" id="cd00130">
    <property type="entry name" value="PAS"/>
    <property type="match status" value="1"/>
</dbReference>
<evidence type="ECO:0000256" key="5">
    <source>
        <dbReference type="ARBA" id="ARBA00023159"/>
    </source>
</evidence>
<sequence>MVHLLSDHLYQAWLEFQRQGRAGINQEHLRPEIAESWRRSRQAGIKSELKKVPLVLGKEELFSRRREREELINLATPYLKSLYSFVQGSGFIVSLVDEEGYLLESVGDPETLRLARECRLVPGACLAEGVSGTNATGLALRLLRPIQVFAAEHYLEGLHPWTCSAAPIMGLAGQPLGAISMTGSFEKVHSHTLGMVVAATQAIEGQLKINRALERMTVLNRYQSAIMEAISEGLLALDEQGRVTRLNQAAARILRLNSEGAIGQKIDEILGEGNPVSRALTRAEEISEEEWQQESWRGQIHCTVSCRPIYNSQQRLVGMVVVVREIQKVRQLVSKMVGARARFSFNDLIGTNPAFLRTVELARQAARSNSTVLLLGESGTGKEVFAQAIHNAGPRASGPFIAINCAALPRELIGSELFGYAEGAFTGAKRGGNSGKFELADGGTVFLDEIGEMPLEMQAHLLRVLQERTVMRIGGQQVIPVDVRVIAATNKNLREEVEKGRFRLDLYYRLNVLTIQMVPLRQRPDDIMPLARFFLQQLTERLGKQIRGFHPRAEELLVRYSWPGNVRELENVIERAVNVAQGPWLTPAELGPEFLMEGKSLRLEPVNSKTMRRSLDEETILNTIKRCQGNLARAARELGVARSTLYRRLEQLGLLRDR</sequence>
<dbReference type="NCBIfam" id="TIGR00229">
    <property type="entry name" value="sensory_box"/>
    <property type="match status" value="1"/>
</dbReference>
<dbReference type="InterPro" id="IPR002078">
    <property type="entry name" value="Sigma_54_int"/>
</dbReference>
<dbReference type="FunFam" id="3.40.50.300:FF:000006">
    <property type="entry name" value="DNA-binding transcriptional regulator NtrC"/>
    <property type="match status" value="1"/>
</dbReference>
<dbReference type="OrthoDB" id="9803970at2"/>
<dbReference type="InterPro" id="IPR002197">
    <property type="entry name" value="HTH_Fis"/>
</dbReference>
<dbReference type="PROSITE" id="PS50045">
    <property type="entry name" value="SIGMA54_INTERACT_4"/>
    <property type="match status" value="1"/>
</dbReference>
<dbReference type="SUPFAM" id="SSF46689">
    <property type="entry name" value="Homeodomain-like"/>
    <property type="match status" value="1"/>
</dbReference>
<dbReference type="Proteomes" id="UP000189933">
    <property type="component" value="Unassembled WGS sequence"/>
</dbReference>
<evidence type="ECO:0000256" key="1">
    <source>
        <dbReference type="ARBA" id="ARBA00022741"/>
    </source>
</evidence>
<evidence type="ECO:0000259" key="8">
    <source>
        <dbReference type="PROSITE" id="PS50112"/>
    </source>
</evidence>